<reference evidence="1 2" key="1">
    <citation type="journal article" date="2015" name="Genome Announc.">
        <title>Draft Genome Sequence of Cyanobacterium Hassallia byssoidea Strain VB512170, Isolated from Monuments in India.</title>
        <authorList>
            <person name="Singh D."/>
            <person name="Chandrababunaidu M.M."/>
            <person name="Panda A."/>
            <person name="Sen D."/>
            <person name="Bhattacharyya S."/>
            <person name="Adhikary S.P."/>
            <person name="Tripathy S."/>
        </authorList>
    </citation>
    <scope>NUCLEOTIDE SEQUENCE [LARGE SCALE GENOMIC DNA]</scope>
    <source>
        <strain evidence="1 2">VB512170</strain>
    </source>
</reference>
<keyword evidence="2" id="KW-1185">Reference proteome</keyword>
<dbReference type="AlphaFoldDB" id="A0A846HBL9"/>
<name>A0A846HBL9_9CYAN</name>
<gene>
    <name evidence="1" type="ORF">PI95_015055</name>
</gene>
<dbReference type="RefSeq" id="WP_039742651.1">
    <property type="nucleotide sequence ID" value="NZ_JTCM02000029.1"/>
</dbReference>
<evidence type="ECO:0000313" key="1">
    <source>
        <dbReference type="EMBL" id="NEU73841.1"/>
    </source>
</evidence>
<comment type="caution">
    <text evidence="1">The sequence shown here is derived from an EMBL/GenBank/DDBJ whole genome shotgun (WGS) entry which is preliminary data.</text>
</comment>
<dbReference type="EMBL" id="JTCM02000029">
    <property type="protein sequence ID" value="NEU73841.1"/>
    <property type="molecule type" value="Genomic_DNA"/>
</dbReference>
<evidence type="ECO:0000313" key="2">
    <source>
        <dbReference type="Proteomes" id="UP000031549"/>
    </source>
</evidence>
<organism evidence="1 2">
    <name type="scientific">Hassallia byssoidea VB512170</name>
    <dbReference type="NCBI Taxonomy" id="1304833"/>
    <lineage>
        <taxon>Bacteria</taxon>
        <taxon>Bacillati</taxon>
        <taxon>Cyanobacteriota</taxon>
        <taxon>Cyanophyceae</taxon>
        <taxon>Nostocales</taxon>
        <taxon>Tolypothrichaceae</taxon>
        <taxon>Hassallia</taxon>
    </lineage>
</organism>
<protein>
    <submittedName>
        <fullName evidence="1">Uncharacterized protein</fullName>
    </submittedName>
</protein>
<proteinExistence type="predicted"/>
<sequence>MSKNTNDLLVHDLEKARLSGNEKKSLPPNSFQNPFSVAWSKLVDLIDAALASKPETSENSQQEQYEPDPIRMHQFYSRFTDRVDPSLYYTIFSPYDRF</sequence>
<accession>A0A846HBL9</accession>
<dbReference type="Proteomes" id="UP000031549">
    <property type="component" value="Unassembled WGS sequence"/>
</dbReference>